<accession>A0A2A6RK61</accession>
<dbReference type="InterPro" id="IPR010985">
    <property type="entry name" value="Ribbon_hlx_hlx"/>
</dbReference>
<dbReference type="OrthoDB" id="5297106at2"/>
<dbReference type="InterPro" id="IPR008651">
    <property type="entry name" value="Uncharacterised_HicB"/>
</dbReference>
<dbReference type="InterPro" id="IPR035069">
    <property type="entry name" value="TTHA1013/TTHA0281-like"/>
</dbReference>
<dbReference type="EMBL" id="NQWI01000031">
    <property type="protein sequence ID" value="PDW03412.1"/>
    <property type="molecule type" value="Genomic_DNA"/>
</dbReference>
<dbReference type="Gene3D" id="3.30.160.250">
    <property type="match status" value="1"/>
</dbReference>
<dbReference type="SUPFAM" id="SSF143100">
    <property type="entry name" value="TTHA1013/TTHA0281-like"/>
    <property type="match status" value="1"/>
</dbReference>
<evidence type="ECO:0000313" key="2">
    <source>
        <dbReference type="Proteomes" id="UP000220527"/>
    </source>
</evidence>
<dbReference type="AlphaFoldDB" id="A0A2A6RK61"/>
<dbReference type="GO" id="GO:0006355">
    <property type="term" value="P:regulation of DNA-templated transcription"/>
    <property type="evidence" value="ECO:0007669"/>
    <property type="project" value="InterPro"/>
</dbReference>
<name>A0A2A6RK61_9CHLR</name>
<dbReference type="SUPFAM" id="SSF47598">
    <property type="entry name" value="Ribbon-helix-helix"/>
    <property type="match status" value="1"/>
</dbReference>
<dbReference type="Pfam" id="PF05534">
    <property type="entry name" value="HicB"/>
    <property type="match status" value="1"/>
</dbReference>
<reference evidence="2" key="1">
    <citation type="submission" date="2017-08" db="EMBL/GenBank/DDBJ databases">
        <authorList>
            <person name="Grouzdev D.S."/>
            <person name="Gaisin V.A."/>
            <person name="Rysina M.S."/>
            <person name="Gorlenko V.M."/>
        </authorList>
    </citation>
    <scope>NUCLEOTIDE SEQUENCE [LARGE SCALE GENOMIC DNA]</scope>
    <source>
        <strain evidence="2">Kir15-3F</strain>
    </source>
</reference>
<protein>
    <submittedName>
        <fullName evidence="1">Toxin-antitoxin system HicB family antitoxin</fullName>
    </submittedName>
</protein>
<dbReference type="Proteomes" id="UP000220527">
    <property type="component" value="Unassembled WGS sequence"/>
</dbReference>
<gene>
    <name evidence="1" type="ORF">CJ255_09115</name>
</gene>
<sequence>MQYKGYTGRVELDDEAGIFHGEVLDLRDVVTFQGKSVEELIQAFRDSIDDYLDFCTERGEEPNKPFTGRLMLRLSPELHRKAYVRAQREGKSLNQWISDKLAEAS</sequence>
<evidence type="ECO:0000313" key="1">
    <source>
        <dbReference type="EMBL" id="PDW03412.1"/>
    </source>
</evidence>
<proteinExistence type="predicted"/>
<organism evidence="1 2">
    <name type="scientific">Candidatus Viridilinea mediisalina</name>
    <dbReference type="NCBI Taxonomy" id="2024553"/>
    <lineage>
        <taxon>Bacteria</taxon>
        <taxon>Bacillati</taxon>
        <taxon>Chloroflexota</taxon>
        <taxon>Chloroflexia</taxon>
        <taxon>Chloroflexales</taxon>
        <taxon>Chloroflexineae</taxon>
        <taxon>Oscillochloridaceae</taxon>
        <taxon>Candidatus Viridilinea</taxon>
    </lineage>
</organism>
<keyword evidence="2" id="KW-1185">Reference proteome</keyword>
<comment type="caution">
    <text evidence="1">The sequence shown here is derived from an EMBL/GenBank/DDBJ whole genome shotgun (WGS) entry which is preliminary data.</text>
</comment>